<name>A0A5N6TP66_ASPAV</name>
<evidence type="ECO:0000256" key="1">
    <source>
        <dbReference type="SAM" id="MobiDB-lite"/>
    </source>
</evidence>
<dbReference type="Proteomes" id="UP000325780">
    <property type="component" value="Unassembled WGS sequence"/>
</dbReference>
<organism evidence="2 3">
    <name type="scientific">Aspergillus avenaceus</name>
    <dbReference type="NCBI Taxonomy" id="36643"/>
    <lineage>
        <taxon>Eukaryota</taxon>
        <taxon>Fungi</taxon>
        <taxon>Dikarya</taxon>
        <taxon>Ascomycota</taxon>
        <taxon>Pezizomycotina</taxon>
        <taxon>Eurotiomycetes</taxon>
        <taxon>Eurotiomycetidae</taxon>
        <taxon>Eurotiales</taxon>
        <taxon>Aspergillaceae</taxon>
        <taxon>Aspergillus</taxon>
        <taxon>Aspergillus subgen. Circumdati</taxon>
    </lineage>
</organism>
<dbReference type="AlphaFoldDB" id="A0A5N6TP66"/>
<feature type="compositionally biased region" description="Basic and acidic residues" evidence="1">
    <location>
        <begin position="203"/>
        <end position="217"/>
    </location>
</feature>
<keyword evidence="3" id="KW-1185">Reference proteome</keyword>
<reference evidence="2 3" key="1">
    <citation type="submission" date="2019-04" db="EMBL/GenBank/DDBJ databases">
        <title>Friends and foes A comparative genomics study of 23 Aspergillus species from section Flavi.</title>
        <authorList>
            <consortium name="DOE Joint Genome Institute"/>
            <person name="Kjaerbolling I."/>
            <person name="Vesth T."/>
            <person name="Frisvad J.C."/>
            <person name="Nybo J.L."/>
            <person name="Theobald S."/>
            <person name="Kildgaard S."/>
            <person name="Isbrandt T."/>
            <person name="Kuo A."/>
            <person name="Sato A."/>
            <person name="Lyhne E.K."/>
            <person name="Kogle M.E."/>
            <person name="Wiebenga A."/>
            <person name="Kun R.S."/>
            <person name="Lubbers R.J."/>
            <person name="Makela M.R."/>
            <person name="Barry K."/>
            <person name="Chovatia M."/>
            <person name="Clum A."/>
            <person name="Daum C."/>
            <person name="Haridas S."/>
            <person name="He G."/>
            <person name="LaButti K."/>
            <person name="Lipzen A."/>
            <person name="Mondo S."/>
            <person name="Riley R."/>
            <person name="Salamov A."/>
            <person name="Simmons B.A."/>
            <person name="Magnuson J.K."/>
            <person name="Henrissat B."/>
            <person name="Mortensen U.H."/>
            <person name="Larsen T.O."/>
            <person name="Devries R.P."/>
            <person name="Grigoriev I.V."/>
            <person name="Machida M."/>
            <person name="Baker S.E."/>
            <person name="Andersen M.R."/>
        </authorList>
    </citation>
    <scope>NUCLEOTIDE SEQUENCE [LARGE SCALE GENOMIC DNA]</scope>
    <source>
        <strain evidence="2 3">IBT 18842</strain>
    </source>
</reference>
<evidence type="ECO:0000313" key="3">
    <source>
        <dbReference type="Proteomes" id="UP000325780"/>
    </source>
</evidence>
<dbReference type="EMBL" id="ML742173">
    <property type="protein sequence ID" value="KAE8148148.1"/>
    <property type="molecule type" value="Genomic_DNA"/>
</dbReference>
<dbReference type="OrthoDB" id="4770905at2759"/>
<gene>
    <name evidence="2" type="ORF">BDV25DRAFT_142074</name>
</gene>
<evidence type="ECO:0000313" key="2">
    <source>
        <dbReference type="EMBL" id="KAE8148148.1"/>
    </source>
</evidence>
<feature type="compositionally biased region" description="Basic and acidic residues" evidence="1">
    <location>
        <begin position="184"/>
        <end position="195"/>
    </location>
</feature>
<accession>A0A5N6TP66</accession>
<proteinExistence type="predicted"/>
<sequence>MALPEGDYSFPYESLKSSYFDPADEAQFKSTVWLEFASNVTIDEAYGSPPHIPWDAHPRADWQHWPGGLFSPCYSRYKFMTAMVGSSNKNIKRYKKVHGFFPYNDLWRQSKKKMVVLVPVDMPTADERYLWVDLTYPFRGIYFPKRQIAHPKYTDWCMYSRISVTRRTVTLKTFANPRPPPLGRFEKDQTVKEKFPGPATNLPDKREREAFRKELDKSPQPPPTLPDEKLQEGTLTITPDRWTGWGVRPEWTARFDVKHLMNILSLPPDWLKEEFKDPFGQIELYDCRYVDLIGDETYTMNHDDHGLDLIKVINNEYGTEVKYDDHDFDPNWVVKTIGGLALVGVSLIPGYGPILAFGGQMLMDLFADPDTFVAEKFASDRVPVAAAAGYAQVGEFKKMLPTKSQIDAAKKALVGSTIRAKSSYINAETLNKIIRLVGRSRRH</sequence>
<protein>
    <submittedName>
        <fullName evidence="2">Uncharacterized protein</fullName>
    </submittedName>
</protein>
<feature type="region of interest" description="Disordered" evidence="1">
    <location>
        <begin position="175"/>
        <end position="233"/>
    </location>
</feature>